<accession>A0AAV5JTQ7</accession>
<proteinExistence type="predicted"/>
<keyword evidence="2" id="KW-1185">Reference proteome</keyword>
<name>A0AAV5JTQ7_9ROSI</name>
<dbReference type="AlphaFoldDB" id="A0AAV5JTQ7"/>
<gene>
    <name evidence="1" type="ORF">SLEP1_g25728</name>
</gene>
<dbReference type="EMBL" id="BPVZ01000042">
    <property type="protein sequence ID" value="GKV14927.1"/>
    <property type="molecule type" value="Genomic_DNA"/>
</dbReference>
<reference evidence="1 2" key="1">
    <citation type="journal article" date="2021" name="Commun. Biol.">
        <title>The genome of Shorea leprosula (Dipterocarpaceae) highlights the ecological relevance of drought in aseasonal tropical rainforests.</title>
        <authorList>
            <person name="Ng K.K.S."/>
            <person name="Kobayashi M.J."/>
            <person name="Fawcett J.A."/>
            <person name="Hatakeyama M."/>
            <person name="Paape T."/>
            <person name="Ng C.H."/>
            <person name="Ang C.C."/>
            <person name="Tnah L.H."/>
            <person name="Lee C.T."/>
            <person name="Nishiyama T."/>
            <person name="Sese J."/>
            <person name="O'Brien M.J."/>
            <person name="Copetti D."/>
            <person name="Mohd Noor M.I."/>
            <person name="Ong R.C."/>
            <person name="Putra M."/>
            <person name="Sireger I.Z."/>
            <person name="Indrioko S."/>
            <person name="Kosugi Y."/>
            <person name="Izuno A."/>
            <person name="Isagi Y."/>
            <person name="Lee S.L."/>
            <person name="Shimizu K.K."/>
        </authorList>
    </citation>
    <scope>NUCLEOTIDE SEQUENCE [LARGE SCALE GENOMIC DNA]</scope>
    <source>
        <strain evidence="1">214</strain>
    </source>
</reference>
<sequence>MAVTYRGDVYFVLVLTRLTSARCLSRLEIEFWGVTDFVVSELGLN</sequence>
<evidence type="ECO:0000313" key="2">
    <source>
        <dbReference type="Proteomes" id="UP001054252"/>
    </source>
</evidence>
<comment type="caution">
    <text evidence="1">The sequence shown here is derived from an EMBL/GenBank/DDBJ whole genome shotgun (WGS) entry which is preliminary data.</text>
</comment>
<evidence type="ECO:0000313" key="1">
    <source>
        <dbReference type="EMBL" id="GKV14927.1"/>
    </source>
</evidence>
<dbReference type="Proteomes" id="UP001054252">
    <property type="component" value="Unassembled WGS sequence"/>
</dbReference>
<organism evidence="1 2">
    <name type="scientific">Rubroshorea leprosula</name>
    <dbReference type="NCBI Taxonomy" id="152421"/>
    <lineage>
        <taxon>Eukaryota</taxon>
        <taxon>Viridiplantae</taxon>
        <taxon>Streptophyta</taxon>
        <taxon>Embryophyta</taxon>
        <taxon>Tracheophyta</taxon>
        <taxon>Spermatophyta</taxon>
        <taxon>Magnoliopsida</taxon>
        <taxon>eudicotyledons</taxon>
        <taxon>Gunneridae</taxon>
        <taxon>Pentapetalae</taxon>
        <taxon>rosids</taxon>
        <taxon>malvids</taxon>
        <taxon>Malvales</taxon>
        <taxon>Dipterocarpaceae</taxon>
        <taxon>Rubroshorea</taxon>
    </lineage>
</organism>
<protein>
    <submittedName>
        <fullName evidence="1">Uncharacterized protein</fullName>
    </submittedName>
</protein>